<sequence length="338" mass="36692">MRAATHKSLVARALLVAGVLSLASGLFVVRAQEPESTYARSYSYHSFDLTVDSEASYNGVPWPDGTWDLKDLKPWKDKFWNFGDIKPGDKGENTISLHVNKDAWVCLEFLNLKEQENGENEPESLDDNSAPSEGELADQMEFFAWHDDGDNIFQVGEIPIFGTTTQAATQVLNNKVYPIADYTHGPAIPKNQTKYFGVYWCAGNLTVDVATAFLACDGSAMNNDSQTDSMSVDVQLVAVPKNDKPKFTCDKIVVPPPGEQCEVGKVEIKVENNAVIINNTSSNSNTGDNSAGPGGTVTTGNASSNSNTINVVNTTIIQNGGTSTSSIINILQNMIRRR</sequence>
<dbReference type="EMBL" id="MEWW01000017">
    <property type="protein sequence ID" value="OGC84350.1"/>
    <property type="molecule type" value="Genomic_DNA"/>
</dbReference>
<feature type="compositionally biased region" description="Low complexity" evidence="1">
    <location>
        <begin position="279"/>
        <end position="291"/>
    </location>
</feature>
<accession>A0A1F4XRM8</accession>
<evidence type="ECO:0000313" key="3">
    <source>
        <dbReference type="Proteomes" id="UP000178091"/>
    </source>
</evidence>
<protein>
    <submittedName>
        <fullName evidence="2">Uncharacterized protein</fullName>
    </submittedName>
</protein>
<dbReference type="Proteomes" id="UP000178091">
    <property type="component" value="Unassembled WGS sequence"/>
</dbReference>
<proteinExistence type="predicted"/>
<dbReference type="AlphaFoldDB" id="A0A1F4XRM8"/>
<gene>
    <name evidence="2" type="ORF">A3F55_01625</name>
</gene>
<organism evidence="2 3">
    <name type="scientific">Candidatus Adlerbacteria bacterium RIFCSPHIGHO2_12_FULL_53_18</name>
    <dbReference type="NCBI Taxonomy" id="1797242"/>
    <lineage>
        <taxon>Bacteria</taxon>
        <taxon>Candidatus Adleribacteriota</taxon>
    </lineage>
</organism>
<name>A0A1F4XRM8_9BACT</name>
<reference evidence="2 3" key="1">
    <citation type="journal article" date="2016" name="Nat. Commun.">
        <title>Thousands of microbial genomes shed light on interconnected biogeochemical processes in an aquifer system.</title>
        <authorList>
            <person name="Anantharaman K."/>
            <person name="Brown C.T."/>
            <person name="Hug L.A."/>
            <person name="Sharon I."/>
            <person name="Castelle C.J."/>
            <person name="Probst A.J."/>
            <person name="Thomas B.C."/>
            <person name="Singh A."/>
            <person name="Wilkins M.J."/>
            <person name="Karaoz U."/>
            <person name="Brodie E.L."/>
            <person name="Williams K.H."/>
            <person name="Hubbard S.S."/>
            <person name="Banfield J.F."/>
        </authorList>
    </citation>
    <scope>NUCLEOTIDE SEQUENCE [LARGE SCALE GENOMIC DNA]</scope>
</reference>
<evidence type="ECO:0000313" key="2">
    <source>
        <dbReference type="EMBL" id="OGC84350.1"/>
    </source>
</evidence>
<comment type="caution">
    <text evidence="2">The sequence shown here is derived from an EMBL/GenBank/DDBJ whole genome shotgun (WGS) entry which is preliminary data.</text>
</comment>
<evidence type="ECO:0000256" key="1">
    <source>
        <dbReference type="SAM" id="MobiDB-lite"/>
    </source>
</evidence>
<feature type="region of interest" description="Disordered" evidence="1">
    <location>
        <begin position="279"/>
        <end position="305"/>
    </location>
</feature>